<evidence type="ECO:0000313" key="2">
    <source>
        <dbReference type="Proteomes" id="UP001341840"/>
    </source>
</evidence>
<sequence length="135" mass="15158">PTSSEQCTCGHLQTSEPPWNNHNVAYADMQSYTFRKHTIRAVDKNHLPIAKVLPQGNPNAPRTSIRRVLASAMVLSFVRLDNPVLPISPDAIILYCHLDRFPVAHLMADSDLCPPVRVIIVAHSRIQRIRTCPFV</sequence>
<dbReference type="Proteomes" id="UP001341840">
    <property type="component" value="Unassembled WGS sequence"/>
</dbReference>
<keyword evidence="2" id="KW-1185">Reference proteome</keyword>
<organism evidence="1 2">
    <name type="scientific">Stylosanthes scabra</name>
    <dbReference type="NCBI Taxonomy" id="79078"/>
    <lineage>
        <taxon>Eukaryota</taxon>
        <taxon>Viridiplantae</taxon>
        <taxon>Streptophyta</taxon>
        <taxon>Embryophyta</taxon>
        <taxon>Tracheophyta</taxon>
        <taxon>Spermatophyta</taxon>
        <taxon>Magnoliopsida</taxon>
        <taxon>eudicotyledons</taxon>
        <taxon>Gunneridae</taxon>
        <taxon>Pentapetalae</taxon>
        <taxon>rosids</taxon>
        <taxon>fabids</taxon>
        <taxon>Fabales</taxon>
        <taxon>Fabaceae</taxon>
        <taxon>Papilionoideae</taxon>
        <taxon>50 kb inversion clade</taxon>
        <taxon>dalbergioids sensu lato</taxon>
        <taxon>Dalbergieae</taxon>
        <taxon>Pterocarpus clade</taxon>
        <taxon>Stylosanthes</taxon>
    </lineage>
</organism>
<reference evidence="1 2" key="1">
    <citation type="journal article" date="2023" name="Plants (Basel)">
        <title>Bridging the Gap: Combining Genomics and Transcriptomics Approaches to Understand Stylosanthes scabra, an Orphan Legume from the Brazilian Caatinga.</title>
        <authorList>
            <person name="Ferreira-Neto J.R.C."/>
            <person name="da Silva M.D."/>
            <person name="Binneck E."/>
            <person name="de Melo N.F."/>
            <person name="da Silva R.H."/>
            <person name="de Melo A.L.T.M."/>
            <person name="Pandolfi V."/>
            <person name="Bustamante F.O."/>
            <person name="Brasileiro-Vidal A.C."/>
            <person name="Benko-Iseppon A.M."/>
        </authorList>
    </citation>
    <scope>NUCLEOTIDE SEQUENCE [LARGE SCALE GENOMIC DNA]</scope>
    <source>
        <tissue evidence="1">Leaves</tissue>
    </source>
</reference>
<proteinExistence type="predicted"/>
<accession>A0ABU6TXJ9</accession>
<protein>
    <submittedName>
        <fullName evidence="1">Uncharacterized protein</fullName>
    </submittedName>
</protein>
<name>A0ABU6TXJ9_9FABA</name>
<gene>
    <name evidence="1" type="ORF">PIB30_093558</name>
</gene>
<feature type="non-terminal residue" evidence="1">
    <location>
        <position position="1"/>
    </location>
</feature>
<dbReference type="EMBL" id="JASCZI010092625">
    <property type="protein sequence ID" value="MED6152598.1"/>
    <property type="molecule type" value="Genomic_DNA"/>
</dbReference>
<comment type="caution">
    <text evidence="1">The sequence shown here is derived from an EMBL/GenBank/DDBJ whole genome shotgun (WGS) entry which is preliminary data.</text>
</comment>
<evidence type="ECO:0000313" key="1">
    <source>
        <dbReference type="EMBL" id="MED6152598.1"/>
    </source>
</evidence>